<dbReference type="InterPro" id="IPR050807">
    <property type="entry name" value="TransReg_Diox_bact_type"/>
</dbReference>
<evidence type="ECO:0000256" key="1">
    <source>
        <dbReference type="ARBA" id="ARBA00023125"/>
    </source>
</evidence>
<dbReference type="AlphaFoldDB" id="A0A1V8YQV2"/>
<dbReference type="STRING" id="112904.BH747_04110"/>
<sequence length="195" mass="22498">MTEVGDNIKILRQSLNLTQAEFAKKMGISRSYLGDLENNRRNPSTETIKKLSKKTGISTSFLINGTVTYGDEYVLGEKYFRNDESKYTDKEKEYIDKLVKTEATEVLNSLKNINLKDFDKFSILYLGTTLDLIQTSENSDNSLNVRKIAQLSLVLVEQVNHILRLVKNKENDNTYHIKEYFDVQEQLTELIKELS</sequence>
<dbReference type="GO" id="GO:0005829">
    <property type="term" value="C:cytosol"/>
    <property type="evidence" value="ECO:0007669"/>
    <property type="project" value="TreeGrafter"/>
</dbReference>
<dbReference type="OrthoDB" id="2136721at2"/>
<dbReference type="Gene3D" id="1.10.260.40">
    <property type="entry name" value="lambda repressor-like DNA-binding domains"/>
    <property type="match status" value="1"/>
</dbReference>
<dbReference type="Pfam" id="PF01381">
    <property type="entry name" value="HTH_3"/>
    <property type="match status" value="1"/>
</dbReference>
<feature type="domain" description="HTH cro/C1-type" evidence="2">
    <location>
        <begin position="8"/>
        <end position="62"/>
    </location>
</feature>
<dbReference type="GO" id="GO:0003677">
    <property type="term" value="F:DNA binding"/>
    <property type="evidence" value="ECO:0007669"/>
    <property type="project" value="UniProtKB-KW"/>
</dbReference>
<dbReference type="PANTHER" id="PTHR46797">
    <property type="entry name" value="HTH-TYPE TRANSCRIPTIONAL REGULATOR"/>
    <property type="match status" value="1"/>
</dbReference>
<dbReference type="PANTHER" id="PTHR46797:SF1">
    <property type="entry name" value="METHYLPHOSPHONATE SYNTHASE"/>
    <property type="match status" value="1"/>
</dbReference>
<dbReference type="CDD" id="cd00093">
    <property type="entry name" value="HTH_XRE"/>
    <property type="match status" value="1"/>
</dbReference>
<dbReference type="InterPro" id="IPR001387">
    <property type="entry name" value="Cro/C1-type_HTH"/>
</dbReference>
<dbReference type="Proteomes" id="UP000192477">
    <property type="component" value="Unassembled WGS sequence"/>
</dbReference>
<dbReference type="GO" id="GO:0003700">
    <property type="term" value="F:DNA-binding transcription factor activity"/>
    <property type="evidence" value="ECO:0007669"/>
    <property type="project" value="TreeGrafter"/>
</dbReference>
<reference evidence="3 4" key="1">
    <citation type="journal article" date="2017" name="BMC Microbiol.">
        <title>Comparative genomics of Enterococcus spp. isolated from bovine feces.</title>
        <authorList>
            <person name="Beukers A.G."/>
            <person name="Zaheer R."/>
            <person name="Goji N."/>
            <person name="Amoako K.K."/>
            <person name="Chaves A.V."/>
            <person name="Ward M.P."/>
            <person name="McAllister T.A."/>
        </authorList>
    </citation>
    <scope>NUCLEOTIDE SEQUENCE [LARGE SCALE GENOMIC DNA]</scope>
    <source>
        <strain evidence="3 4">F1129D 143</strain>
    </source>
</reference>
<dbReference type="EMBL" id="MJEA01000002">
    <property type="protein sequence ID" value="OQO71179.1"/>
    <property type="molecule type" value="Genomic_DNA"/>
</dbReference>
<protein>
    <recommendedName>
        <fullName evidence="2">HTH cro/C1-type domain-containing protein</fullName>
    </recommendedName>
</protein>
<evidence type="ECO:0000313" key="4">
    <source>
        <dbReference type="Proteomes" id="UP000192477"/>
    </source>
</evidence>
<evidence type="ECO:0000259" key="2">
    <source>
        <dbReference type="PROSITE" id="PS50943"/>
    </source>
</evidence>
<organism evidence="3 4">
    <name type="scientific">Enterococcus villorum</name>
    <dbReference type="NCBI Taxonomy" id="112904"/>
    <lineage>
        <taxon>Bacteria</taxon>
        <taxon>Bacillati</taxon>
        <taxon>Bacillota</taxon>
        <taxon>Bacilli</taxon>
        <taxon>Lactobacillales</taxon>
        <taxon>Enterococcaceae</taxon>
        <taxon>Enterococcus</taxon>
    </lineage>
</organism>
<name>A0A1V8YQV2_9ENTE</name>
<dbReference type="PROSITE" id="PS50943">
    <property type="entry name" value="HTH_CROC1"/>
    <property type="match status" value="1"/>
</dbReference>
<accession>A0A1V8YQV2</accession>
<gene>
    <name evidence="3" type="ORF">BH747_04110</name>
</gene>
<keyword evidence="1" id="KW-0238">DNA-binding</keyword>
<dbReference type="SMART" id="SM00530">
    <property type="entry name" value="HTH_XRE"/>
    <property type="match status" value="1"/>
</dbReference>
<dbReference type="SUPFAM" id="SSF47413">
    <property type="entry name" value="lambda repressor-like DNA-binding domains"/>
    <property type="match status" value="1"/>
</dbReference>
<dbReference type="InterPro" id="IPR010982">
    <property type="entry name" value="Lambda_DNA-bd_dom_sf"/>
</dbReference>
<comment type="caution">
    <text evidence="3">The sequence shown here is derived from an EMBL/GenBank/DDBJ whole genome shotgun (WGS) entry which is preliminary data.</text>
</comment>
<dbReference type="RefSeq" id="WP_081182848.1">
    <property type="nucleotide sequence ID" value="NZ_MJEA01000002.1"/>
</dbReference>
<evidence type="ECO:0000313" key="3">
    <source>
        <dbReference type="EMBL" id="OQO71179.1"/>
    </source>
</evidence>
<proteinExistence type="predicted"/>